<gene>
    <name evidence="2" type="ORF">H8K55_03670</name>
</gene>
<dbReference type="InterPro" id="IPR029063">
    <property type="entry name" value="SAM-dependent_MTases_sf"/>
</dbReference>
<dbReference type="RefSeq" id="WP_186940684.1">
    <property type="nucleotide sequence ID" value="NZ_JACOGA010000003.1"/>
</dbReference>
<dbReference type="Gene3D" id="3.40.50.150">
    <property type="entry name" value="Vaccinia Virus protein VP39"/>
    <property type="match status" value="1"/>
</dbReference>
<dbReference type="GO" id="GO:0008168">
    <property type="term" value="F:methyltransferase activity"/>
    <property type="evidence" value="ECO:0007669"/>
    <property type="project" value="UniProtKB-KW"/>
</dbReference>
<feature type="chain" id="PRO_5045478723" evidence="1">
    <location>
        <begin position="24"/>
        <end position="246"/>
    </location>
</feature>
<keyword evidence="2" id="KW-0808">Transferase</keyword>
<sequence length="246" mass="27252">MNKAIRLGLIGMIIASLSTTALAQIDLNHPHRSTADKVRDVTSKPLETIALMSIQEGMTVLDLLGGSGYFSELLSQQLGAKGKVLLHNNKAYMPFVGKDLEARLADGSLKNVVRYDREVDQLGLAENSLDAVFFVMGYHDMYHVSPGWKIDDKDLMGQIKKALKPNGLMLVIDHAAPIGSKLAQAQDNHRIDEEFVKTSLKGFGFEIVKQSDLLRNPADTRTNLVFDPAIRGKTDRFVFVVKNMKE</sequence>
<keyword evidence="3" id="KW-1185">Reference proteome</keyword>
<keyword evidence="1" id="KW-0732">Signal</keyword>
<dbReference type="SUPFAM" id="SSF53335">
    <property type="entry name" value="S-adenosyl-L-methionine-dependent methyltransferases"/>
    <property type="match status" value="1"/>
</dbReference>
<keyword evidence="2" id="KW-0489">Methyltransferase</keyword>
<protein>
    <submittedName>
        <fullName evidence="2">Class I SAM-dependent methyltransferase</fullName>
    </submittedName>
</protein>
<organism evidence="2 3">
    <name type="scientific">Undibacterium flavidum</name>
    <dbReference type="NCBI Taxonomy" id="2762297"/>
    <lineage>
        <taxon>Bacteria</taxon>
        <taxon>Pseudomonadati</taxon>
        <taxon>Pseudomonadota</taxon>
        <taxon>Betaproteobacteria</taxon>
        <taxon>Burkholderiales</taxon>
        <taxon>Oxalobacteraceae</taxon>
        <taxon>Undibacterium</taxon>
    </lineage>
</organism>
<reference evidence="2 3" key="1">
    <citation type="submission" date="2020-08" db="EMBL/GenBank/DDBJ databases">
        <title>Novel species isolated from subtropical streams in China.</title>
        <authorList>
            <person name="Lu H."/>
        </authorList>
    </citation>
    <scope>NUCLEOTIDE SEQUENCE [LARGE SCALE GENOMIC DNA]</scope>
    <source>
        <strain evidence="2 3">LX15W</strain>
    </source>
</reference>
<proteinExistence type="predicted"/>
<dbReference type="Pfam" id="PF01209">
    <property type="entry name" value="Ubie_methyltran"/>
    <property type="match status" value="1"/>
</dbReference>
<feature type="signal peptide" evidence="1">
    <location>
        <begin position="1"/>
        <end position="23"/>
    </location>
</feature>
<comment type="caution">
    <text evidence="2">The sequence shown here is derived from an EMBL/GenBank/DDBJ whole genome shotgun (WGS) entry which is preliminary data.</text>
</comment>
<evidence type="ECO:0000313" key="2">
    <source>
        <dbReference type="EMBL" id="MBC3872675.1"/>
    </source>
</evidence>
<name>A0ABR6Y7T4_9BURK</name>
<evidence type="ECO:0000256" key="1">
    <source>
        <dbReference type="SAM" id="SignalP"/>
    </source>
</evidence>
<evidence type="ECO:0000313" key="3">
    <source>
        <dbReference type="Proteomes" id="UP000624279"/>
    </source>
</evidence>
<dbReference type="EMBL" id="JACOGA010000003">
    <property type="protein sequence ID" value="MBC3872675.1"/>
    <property type="molecule type" value="Genomic_DNA"/>
</dbReference>
<dbReference type="GO" id="GO:0032259">
    <property type="term" value="P:methylation"/>
    <property type="evidence" value="ECO:0007669"/>
    <property type="project" value="UniProtKB-KW"/>
</dbReference>
<dbReference type="Proteomes" id="UP000624279">
    <property type="component" value="Unassembled WGS sequence"/>
</dbReference>
<accession>A0ABR6Y7T4</accession>